<reference evidence="1 2" key="1">
    <citation type="journal article" date="2016" name="Nat. Commun.">
        <title>Thousands of microbial genomes shed light on interconnected biogeochemical processes in an aquifer system.</title>
        <authorList>
            <person name="Anantharaman K."/>
            <person name="Brown C.T."/>
            <person name="Hug L.A."/>
            <person name="Sharon I."/>
            <person name="Castelle C.J."/>
            <person name="Probst A.J."/>
            <person name="Thomas B.C."/>
            <person name="Singh A."/>
            <person name="Wilkins M.J."/>
            <person name="Karaoz U."/>
            <person name="Brodie E.L."/>
            <person name="Williams K.H."/>
            <person name="Hubbard S.S."/>
            <person name="Banfield J.F."/>
        </authorList>
    </citation>
    <scope>NUCLEOTIDE SEQUENCE [LARGE SCALE GENOMIC DNA]</scope>
</reference>
<proteinExistence type="predicted"/>
<organism evidence="1 2">
    <name type="scientific">Candidatus Taylorbacteria bacterium RIFCSPHIGHO2_02_49_25</name>
    <dbReference type="NCBI Taxonomy" id="1802305"/>
    <lineage>
        <taxon>Bacteria</taxon>
        <taxon>Candidatus Tayloriibacteriota</taxon>
    </lineage>
</organism>
<gene>
    <name evidence="1" type="ORF">A2W52_00280</name>
</gene>
<name>A0A1G2MGL4_9BACT</name>
<evidence type="ECO:0000313" key="2">
    <source>
        <dbReference type="Proteomes" id="UP000176493"/>
    </source>
</evidence>
<comment type="caution">
    <text evidence="1">The sequence shown here is derived from an EMBL/GenBank/DDBJ whole genome shotgun (WGS) entry which is preliminary data.</text>
</comment>
<dbReference type="EMBL" id="MHRJ01000016">
    <property type="protein sequence ID" value="OHA23036.1"/>
    <property type="molecule type" value="Genomic_DNA"/>
</dbReference>
<dbReference type="Proteomes" id="UP000176493">
    <property type="component" value="Unassembled WGS sequence"/>
</dbReference>
<dbReference type="AlphaFoldDB" id="A0A1G2MGL4"/>
<protein>
    <submittedName>
        <fullName evidence="1">Uncharacterized protein</fullName>
    </submittedName>
</protein>
<accession>A0A1G2MGL4</accession>
<evidence type="ECO:0000313" key="1">
    <source>
        <dbReference type="EMBL" id="OHA23036.1"/>
    </source>
</evidence>
<sequence length="63" mass="7138">MKREYLGFFWGRFEVADGLIIKSVPSLLFAELLKLEQAYQKDEKALEPIVSNGFINSAVMSAQ</sequence>